<reference evidence="2" key="1">
    <citation type="journal article" date="2023" name="bioRxiv">
        <title>Scaffold-level genome assemblies of two parasitoid biocontrol wasps reveal the parthenogenesis mechanism and an associated novel virus.</title>
        <authorList>
            <person name="Inwood S."/>
            <person name="Skelly J."/>
            <person name="Guhlin J."/>
            <person name="Harrop T."/>
            <person name="Goldson S."/>
            <person name="Dearden P."/>
        </authorList>
    </citation>
    <scope>NUCLEOTIDE SEQUENCE</scope>
    <source>
        <strain evidence="2">Lincoln</strain>
        <tissue evidence="2">Whole body</tissue>
    </source>
</reference>
<comment type="caution">
    <text evidence="2">The sequence shown here is derived from an EMBL/GenBank/DDBJ whole genome shotgun (WGS) entry which is preliminary data.</text>
</comment>
<dbReference type="PROSITE" id="PS50879">
    <property type="entry name" value="RNASE_H_1"/>
    <property type="match status" value="1"/>
</dbReference>
<dbReference type="InterPro" id="IPR002156">
    <property type="entry name" value="RNaseH_domain"/>
</dbReference>
<sequence>MTRIWNKIPILKNTYKTIEWNKWQNIDRKDEVIKTILPLSPSWVAEQRVIANSKENHELNNKIALEEATRAIDNIKKYLAPSPDNVEYKIIEKLSEEYYEVTRLMFNYMLMNTYMPEELKYQITTDPETFNPILFNRKNGWIIEKAHYMDLKTAMGYRNNTPTNILDEAKVLTIINHAEYFARNFIMKTLVSGNEQIKESLNTLLILEEKIRFINSNTSIELITEECEQCNMKQPVKKKKKINKKPNIWKPAEKVLTDIKTGRSFQRGQSEEKLYEKFKAKHKLDNEVIIIFSDGSKTDGNPSTGAAVYIENTKEIIKISMPNESSSFSAEACAINVALEWIKINNIANDVLLLTDSLGTIDALETDTITANHNAYVTSIKKSYLELANADHRHKKTIVIGWVPAHKGIKGNVRADQEAKKASKKEKEEKYKIPYTDLRCIFMKEMAERIDKQEITEESRYKGWGMWRHLDANVETK</sequence>
<evidence type="ECO:0000259" key="1">
    <source>
        <dbReference type="PROSITE" id="PS50879"/>
    </source>
</evidence>
<dbReference type="CDD" id="cd09276">
    <property type="entry name" value="Rnase_HI_RT_non_LTR"/>
    <property type="match status" value="1"/>
</dbReference>
<dbReference type="InterPro" id="IPR036397">
    <property type="entry name" value="RNaseH_sf"/>
</dbReference>
<keyword evidence="3" id="KW-1185">Reference proteome</keyword>
<organism evidence="2 3">
    <name type="scientific">Microctonus hyperodae</name>
    <name type="common">Parasitoid wasp</name>
    <dbReference type="NCBI Taxonomy" id="165561"/>
    <lineage>
        <taxon>Eukaryota</taxon>
        <taxon>Metazoa</taxon>
        <taxon>Ecdysozoa</taxon>
        <taxon>Arthropoda</taxon>
        <taxon>Hexapoda</taxon>
        <taxon>Insecta</taxon>
        <taxon>Pterygota</taxon>
        <taxon>Neoptera</taxon>
        <taxon>Endopterygota</taxon>
        <taxon>Hymenoptera</taxon>
        <taxon>Apocrita</taxon>
        <taxon>Ichneumonoidea</taxon>
        <taxon>Braconidae</taxon>
        <taxon>Euphorinae</taxon>
        <taxon>Microctonus</taxon>
    </lineage>
</organism>
<dbReference type="Proteomes" id="UP001168972">
    <property type="component" value="Unassembled WGS sequence"/>
</dbReference>
<dbReference type="GO" id="GO:0004523">
    <property type="term" value="F:RNA-DNA hybrid ribonuclease activity"/>
    <property type="evidence" value="ECO:0007669"/>
    <property type="project" value="InterPro"/>
</dbReference>
<proteinExistence type="predicted"/>
<dbReference type="GO" id="GO:0003676">
    <property type="term" value="F:nucleic acid binding"/>
    <property type="evidence" value="ECO:0007669"/>
    <property type="project" value="InterPro"/>
</dbReference>
<accession>A0AA39FS34</accession>
<dbReference type="SUPFAM" id="SSF53098">
    <property type="entry name" value="Ribonuclease H-like"/>
    <property type="match status" value="1"/>
</dbReference>
<dbReference type="EMBL" id="JAQQBR010000006">
    <property type="protein sequence ID" value="KAK0174470.1"/>
    <property type="molecule type" value="Genomic_DNA"/>
</dbReference>
<dbReference type="Pfam" id="PF00075">
    <property type="entry name" value="RNase_H"/>
    <property type="match status" value="1"/>
</dbReference>
<feature type="domain" description="RNase H type-1" evidence="1">
    <location>
        <begin position="285"/>
        <end position="424"/>
    </location>
</feature>
<name>A0AA39FS34_MICHY</name>
<dbReference type="InterPro" id="IPR012337">
    <property type="entry name" value="RNaseH-like_sf"/>
</dbReference>
<evidence type="ECO:0000313" key="3">
    <source>
        <dbReference type="Proteomes" id="UP001168972"/>
    </source>
</evidence>
<dbReference type="AlphaFoldDB" id="A0AA39FS34"/>
<reference evidence="2" key="2">
    <citation type="submission" date="2023-03" db="EMBL/GenBank/DDBJ databases">
        <authorList>
            <person name="Inwood S.N."/>
            <person name="Skelly J.G."/>
            <person name="Guhlin J."/>
            <person name="Harrop T.W.R."/>
            <person name="Goldson S.G."/>
            <person name="Dearden P.K."/>
        </authorList>
    </citation>
    <scope>NUCLEOTIDE SEQUENCE</scope>
    <source>
        <strain evidence="2">Lincoln</strain>
        <tissue evidence="2">Whole body</tissue>
    </source>
</reference>
<protein>
    <recommendedName>
        <fullName evidence="1">RNase H type-1 domain-containing protein</fullName>
    </recommendedName>
</protein>
<dbReference type="Gene3D" id="3.30.420.10">
    <property type="entry name" value="Ribonuclease H-like superfamily/Ribonuclease H"/>
    <property type="match status" value="1"/>
</dbReference>
<gene>
    <name evidence="2" type="ORF">PV327_010235</name>
</gene>
<evidence type="ECO:0000313" key="2">
    <source>
        <dbReference type="EMBL" id="KAK0174470.1"/>
    </source>
</evidence>